<name>A0A1D9GNP9_9GAMM</name>
<accession>A0A1D9GNP9</accession>
<dbReference type="AlphaFoldDB" id="A0A1D9GNP9"/>
<dbReference type="Proteomes" id="UP000177445">
    <property type="component" value="Chromosome"/>
</dbReference>
<dbReference type="PROSITE" id="PS50883">
    <property type="entry name" value="EAL"/>
    <property type="match status" value="1"/>
</dbReference>
<evidence type="ECO:0000313" key="2">
    <source>
        <dbReference type="EMBL" id="AOY89151.1"/>
    </source>
</evidence>
<evidence type="ECO:0000313" key="3">
    <source>
        <dbReference type="Proteomes" id="UP000177445"/>
    </source>
</evidence>
<dbReference type="KEGG" id="msq:BKP64_13785"/>
<sequence length="134" mass="14402">MDVRSTVGLDDNLLIGLALDFAESSSVGIDPAIDGFLRKVGLAIGGHRSYLFLIDRNTLTLSNTHEWCATGVTPQKDEAGVPVGAEALIRWECPSRGRVPPVNFIPLAEETGLIEHFGRPVAAGDFERAVVMSE</sequence>
<feature type="domain" description="EAL" evidence="1">
    <location>
        <begin position="50"/>
        <end position="134"/>
    </location>
</feature>
<dbReference type="SUPFAM" id="SSF141868">
    <property type="entry name" value="EAL domain-like"/>
    <property type="match status" value="1"/>
</dbReference>
<gene>
    <name evidence="2" type="ORF">BKP64_13785</name>
</gene>
<evidence type="ECO:0000259" key="1">
    <source>
        <dbReference type="PROSITE" id="PS50883"/>
    </source>
</evidence>
<dbReference type="RefSeq" id="WP_070971206.1">
    <property type="nucleotide sequence ID" value="NZ_CP017715.1"/>
</dbReference>
<dbReference type="STRING" id="1874317.BKP64_13785"/>
<dbReference type="Gene3D" id="3.20.20.450">
    <property type="entry name" value="EAL domain"/>
    <property type="match status" value="1"/>
</dbReference>
<proteinExistence type="predicted"/>
<keyword evidence="3" id="KW-1185">Reference proteome</keyword>
<reference evidence="2 3" key="1">
    <citation type="submission" date="2016-10" db="EMBL/GenBank/DDBJ databases">
        <title>Marinobacter salinus sp. nov., a moderately halophilic bacterium isolated from a tidal flat environment.</title>
        <authorList>
            <person name="Park S.-J."/>
        </authorList>
    </citation>
    <scope>NUCLEOTIDE SEQUENCE [LARGE SCALE GENOMIC DNA]</scope>
    <source>
        <strain evidence="2 3">Hb8</strain>
    </source>
</reference>
<dbReference type="InterPro" id="IPR001633">
    <property type="entry name" value="EAL_dom"/>
</dbReference>
<organism evidence="2 3">
    <name type="scientific">Marinobacter salinus</name>
    <dbReference type="NCBI Taxonomy" id="1874317"/>
    <lineage>
        <taxon>Bacteria</taxon>
        <taxon>Pseudomonadati</taxon>
        <taxon>Pseudomonadota</taxon>
        <taxon>Gammaproteobacteria</taxon>
        <taxon>Pseudomonadales</taxon>
        <taxon>Marinobacteraceae</taxon>
        <taxon>Marinobacter</taxon>
    </lineage>
</organism>
<dbReference type="InterPro" id="IPR035919">
    <property type="entry name" value="EAL_sf"/>
</dbReference>
<dbReference type="EMBL" id="CP017715">
    <property type="protein sequence ID" value="AOY89151.1"/>
    <property type="molecule type" value="Genomic_DNA"/>
</dbReference>
<protein>
    <recommendedName>
        <fullName evidence="1">EAL domain-containing protein</fullName>
    </recommendedName>
</protein>